<proteinExistence type="predicted"/>
<sequence length="621" mass="71704">MVRANSLDFNAWTALIEETEKTSEENILKIRKVYDAFLAEFPLCYGYWKKYADHEARLGSIDKVVEVYERAVQGVTYSVDMWLHYCVFAINTYEDPDIIRRLFERGLAYVGTDYVSFSLWDKYIEYEFQQQQWLNLAMIYTRILEHPNQQLDRYFNSFRELVASRPLSELRTSEEVEAAARAKVEFKNEESEGEIHPDAGLTEAEELEKYIGIREELYKKAKDFDSKILDFETAIRRPYYHFRPLNVAELENWHNYIDFIEGCDDLNKVVKLFERCLIACANYHEYWIRYVLCMEARKNMDLAENALARATHVFVKRQPEIHLFAARFREHNGNIEGARASYQLVHTEISPGLLEAIVKHANMEYRLGNLEDACSLYEQTIAIEKGKEQSQILPFLFAQYSRFLYLVLGRVEKAKEVLDEALENTHLSKPVLEALIHIESIQSLPKRIDHIDSLVDKFINHPPHNSNPATYIEREELSSIYLEFLDLFGDAGSIKKAYIRHSKLFLPHKSGSQSKKRHLEGNLVSDRTKLAKTGGVNQWSAGYGVQWPHTPQQWPAGYTQQAAYGSSYVQPQAQQGAAYTSYPASYTVQAVPQEVYPQASVAATVPPAQQPYYGSYYAAGV</sequence>
<reference evidence="2" key="1">
    <citation type="journal article" date="2022" name="Mol. Ecol. Resour.">
        <title>The genomes of chicory, endive, great burdock and yacon provide insights into Asteraceae palaeo-polyploidization history and plant inulin production.</title>
        <authorList>
            <person name="Fan W."/>
            <person name="Wang S."/>
            <person name="Wang H."/>
            <person name="Wang A."/>
            <person name="Jiang F."/>
            <person name="Liu H."/>
            <person name="Zhao H."/>
            <person name="Xu D."/>
            <person name="Zhang Y."/>
        </authorList>
    </citation>
    <scope>NUCLEOTIDE SEQUENCE [LARGE SCALE GENOMIC DNA]</scope>
    <source>
        <strain evidence="2">cv. Punajuju</strain>
    </source>
</reference>
<gene>
    <name evidence="1" type="ORF">L2E82_12997</name>
</gene>
<protein>
    <submittedName>
        <fullName evidence="1">Uncharacterized protein</fullName>
    </submittedName>
</protein>
<dbReference type="EMBL" id="CM042010">
    <property type="protein sequence ID" value="KAI3782938.1"/>
    <property type="molecule type" value="Genomic_DNA"/>
</dbReference>
<evidence type="ECO:0000313" key="1">
    <source>
        <dbReference type="EMBL" id="KAI3782938.1"/>
    </source>
</evidence>
<reference evidence="1 2" key="2">
    <citation type="journal article" date="2022" name="Mol. Ecol. Resour.">
        <title>The genomes of chicory, endive, great burdock and yacon provide insights into Asteraceae paleo-polyploidization history and plant inulin production.</title>
        <authorList>
            <person name="Fan W."/>
            <person name="Wang S."/>
            <person name="Wang H."/>
            <person name="Wang A."/>
            <person name="Jiang F."/>
            <person name="Liu H."/>
            <person name="Zhao H."/>
            <person name="Xu D."/>
            <person name="Zhang Y."/>
        </authorList>
    </citation>
    <scope>NUCLEOTIDE SEQUENCE [LARGE SCALE GENOMIC DNA]</scope>
    <source>
        <strain evidence="2">cv. Punajuju</strain>
        <tissue evidence="1">Leaves</tissue>
    </source>
</reference>
<comment type="caution">
    <text evidence="1">The sequence shown here is derived from an EMBL/GenBank/DDBJ whole genome shotgun (WGS) entry which is preliminary data.</text>
</comment>
<name>A0ACB9GID7_CICIN</name>
<organism evidence="1 2">
    <name type="scientific">Cichorium intybus</name>
    <name type="common">Chicory</name>
    <dbReference type="NCBI Taxonomy" id="13427"/>
    <lineage>
        <taxon>Eukaryota</taxon>
        <taxon>Viridiplantae</taxon>
        <taxon>Streptophyta</taxon>
        <taxon>Embryophyta</taxon>
        <taxon>Tracheophyta</taxon>
        <taxon>Spermatophyta</taxon>
        <taxon>Magnoliopsida</taxon>
        <taxon>eudicotyledons</taxon>
        <taxon>Gunneridae</taxon>
        <taxon>Pentapetalae</taxon>
        <taxon>asterids</taxon>
        <taxon>campanulids</taxon>
        <taxon>Asterales</taxon>
        <taxon>Asteraceae</taxon>
        <taxon>Cichorioideae</taxon>
        <taxon>Cichorieae</taxon>
        <taxon>Cichoriinae</taxon>
        <taxon>Cichorium</taxon>
    </lineage>
</organism>
<keyword evidence="2" id="KW-1185">Reference proteome</keyword>
<evidence type="ECO:0000313" key="2">
    <source>
        <dbReference type="Proteomes" id="UP001055811"/>
    </source>
</evidence>
<accession>A0ACB9GID7</accession>
<dbReference type="Proteomes" id="UP001055811">
    <property type="component" value="Linkage Group LG02"/>
</dbReference>